<dbReference type="GO" id="GO:0030428">
    <property type="term" value="C:cell septum"/>
    <property type="evidence" value="ECO:0007669"/>
    <property type="project" value="TreeGrafter"/>
</dbReference>
<evidence type="ECO:0000256" key="6">
    <source>
        <dbReference type="ARBA" id="ARBA00023306"/>
    </source>
</evidence>
<evidence type="ECO:0000256" key="3">
    <source>
        <dbReference type="ARBA" id="ARBA00022490"/>
    </source>
</evidence>
<dbReference type="GO" id="GO:0000917">
    <property type="term" value="P:division septum assembly"/>
    <property type="evidence" value="ECO:0007669"/>
    <property type="project" value="UniProtKB-KW"/>
</dbReference>
<dbReference type="GO" id="GO:0032153">
    <property type="term" value="C:cell division site"/>
    <property type="evidence" value="ECO:0007669"/>
    <property type="project" value="TreeGrafter"/>
</dbReference>
<keyword evidence="6" id="KW-0131">Cell cycle</keyword>
<dbReference type="AlphaFoldDB" id="A0A4T0URF5"/>
<dbReference type="InterPro" id="IPR007838">
    <property type="entry name" value="Cell_div_ZapA-like"/>
</dbReference>
<reference evidence="10 11" key="1">
    <citation type="submission" date="2019-04" db="EMBL/GenBank/DDBJ databases">
        <title>Crenobacter sp. nov.</title>
        <authorList>
            <person name="Shi S."/>
        </authorList>
    </citation>
    <scope>NUCLEOTIDE SEQUENCE [LARGE SCALE GENOMIC DNA]</scope>
    <source>
        <strain evidence="10 11">GY 70310</strain>
    </source>
</reference>
<evidence type="ECO:0000256" key="9">
    <source>
        <dbReference type="ARBA" id="ARBA00033158"/>
    </source>
</evidence>
<name>A0A4T0URF5_9NEIS</name>
<evidence type="ECO:0000256" key="5">
    <source>
        <dbReference type="ARBA" id="ARBA00023210"/>
    </source>
</evidence>
<evidence type="ECO:0000313" key="10">
    <source>
        <dbReference type="EMBL" id="TIC81156.1"/>
    </source>
</evidence>
<keyword evidence="11" id="KW-1185">Reference proteome</keyword>
<keyword evidence="5" id="KW-0717">Septation</keyword>
<dbReference type="OrthoDB" id="5297208at2"/>
<keyword evidence="3" id="KW-0963">Cytoplasm</keyword>
<dbReference type="EMBL" id="STGJ01000012">
    <property type="protein sequence ID" value="TIC81156.1"/>
    <property type="molecule type" value="Genomic_DNA"/>
</dbReference>
<organism evidence="10 11">
    <name type="scientific">Crenobacter intestini</name>
    <dbReference type="NCBI Taxonomy" id="2563443"/>
    <lineage>
        <taxon>Bacteria</taxon>
        <taxon>Pseudomonadati</taxon>
        <taxon>Pseudomonadota</taxon>
        <taxon>Betaproteobacteria</taxon>
        <taxon>Neisseriales</taxon>
        <taxon>Neisseriaceae</taxon>
        <taxon>Crenobacter</taxon>
    </lineage>
</organism>
<comment type="subunit">
    <text evidence="8">Homodimer. Interacts with FtsZ.</text>
</comment>
<comment type="function">
    <text evidence="7">Activator of cell division through the inhibition of FtsZ GTPase activity, therefore promoting FtsZ assembly into bundles of protofilaments necessary for the formation of the division Z ring. It is recruited early at mid-cell but it is not essential for cell division.</text>
</comment>
<evidence type="ECO:0000256" key="4">
    <source>
        <dbReference type="ARBA" id="ARBA00022618"/>
    </source>
</evidence>
<dbReference type="InterPro" id="IPR036192">
    <property type="entry name" value="Cell_div_ZapA-like_sf"/>
</dbReference>
<dbReference type="RefSeq" id="WP_136554092.1">
    <property type="nucleotide sequence ID" value="NZ_STGJ01000012.1"/>
</dbReference>
<comment type="subcellular location">
    <subcellularLocation>
        <location evidence="1">Cytoplasm</location>
    </subcellularLocation>
</comment>
<dbReference type="Gene3D" id="3.30.160.880">
    <property type="entry name" value="Cell division protein ZapA protomer, N-terminal domain"/>
    <property type="match status" value="1"/>
</dbReference>
<evidence type="ECO:0000256" key="2">
    <source>
        <dbReference type="ARBA" id="ARBA00015195"/>
    </source>
</evidence>
<dbReference type="PANTHER" id="PTHR34981:SF1">
    <property type="entry name" value="CELL DIVISION PROTEIN ZAPA"/>
    <property type="match status" value="1"/>
</dbReference>
<dbReference type="SUPFAM" id="SSF102829">
    <property type="entry name" value="Cell division protein ZapA-like"/>
    <property type="match status" value="1"/>
</dbReference>
<protein>
    <recommendedName>
        <fullName evidence="2">Cell division protein ZapA</fullName>
    </recommendedName>
    <alternativeName>
        <fullName evidence="9">Z ring-associated protein ZapA</fullName>
    </alternativeName>
</protein>
<proteinExistence type="predicted"/>
<accession>A0A4T0URF5</accession>
<dbReference type="GO" id="GO:0043093">
    <property type="term" value="P:FtsZ-dependent cytokinesis"/>
    <property type="evidence" value="ECO:0007669"/>
    <property type="project" value="TreeGrafter"/>
</dbReference>
<evidence type="ECO:0000256" key="1">
    <source>
        <dbReference type="ARBA" id="ARBA00004496"/>
    </source>
</evidence>
<comment type="caution">
    <text evidence="10">The sequence shown here is derived from an EMBL/GenBank/DDBJ whole genome shotgun (WGS) entry which is preliminary data.</text>
</comment>
<dbReference type="GO" id="GO:0000921">
    <property type="term" value="P:septin ring assembly"/>
    <property type="evidence" value="ECO:0007669"/>
    <property type="project" value="TreeGrafter"/>
</dbReference>
<sequence>MSNLVQVDVNLLGRQFTIATPLQEQDTLRQAVRLLGDKIEQIQGSGRIMDTDKIAIMAALNIAHDLLKTKVGENLEMAEFQRRIQAMVEAADAALGQTQPADAGGHCTG</sequence>
<evidence type="ECO:0000256" key="7">
    <source>
        <dbReference type="ARBA" id="ARBA00024910"/>
    </source>
</evidence>
<evidence type="ECO:0000256" key="8">
    <source>
        <dbReference type="ARBA" id="ARBA00026068"/>
    </source>
</evidence>
<evidence type="ECO:0000313" key="11">
    <source>
        <dbReference type="Proteomes" id="UP000308891"/>
    </source>
</evidence>
<dbReference type="InterPro" id="IPR042233">
    <property type="entry name" value="Cell_div_ZapA_N"/>
</dbReference>
<dbReference type="GO" id="GO:0005829">
    <property type="term" value="C:cytosol"/>
    <property type="evidence" value="ECO:0007669"/>
    <property type="project" value="TreeGrafter"/>
</dbReference>
<gene>
    <name evidence="10" type="ORF">E5K04_11235</name>
</gene>
<dbReference type="Proteomes" id="UP000308891">
    <property type="component" value="Unassembled WGS sequence"/>
</dbReference>
<dbReference type="PANTHER" id="PTHR34981">
    <property type="entry name" value="CELL DIVISION PROTEIN ZAPA"/>
    <property type="match status" value="1"/>
</dbReference>
<dbReference type="Gene3D" id="1.20.5.50">
    <property type="match status" value="1"/>
</dbReference>
<dbReference type="Pfam" id="PF05164">
    <property type="entry name" value="ZapA"/>
    <property type="match status" value="1"/>
</dbReference>
<keyword evidence="4 10" id="KW-0132">Cell division</keyword>